<accession>A0A0A7E9C9</accession>
<dbReference type="OrthoDB" id="1817at10239"/>
<proteinExistence type="predicted"/>
<keyword evidence="3" id="KW-0946">Virion</keyword>
<dbReference type="GeneID" id="22475688"/>
<dbReference type="RefSeq" id="YP_009111317.1">
    <property type="nucleotide sequence ID" value="NC_025837.1"/>
</dbReference>
<dbReference type="KEGG" id="vg:22475688"/>
<protein>
    <submittedName>
        <fullName evidence="5">p3</fullName>
    </submittedName>
</protein>
<reference evidence="5 6" key="1">
    <citation type="submission" date="2014-05" db="EMBL/GenBank/DDBJ databases">
        <title>Characterization of the complete genome of a novel polerovirus infecting Sauropus androgynus in Thailand.</title>
        <authorList>
            <person name="Knierim D."/>
            <person name="Maiss E."/>
            <person name="Menzel W."/>
            <person name="Winter S."/>
            <person name="Kenyon L."/>
        </authorList>
    </citation>
    <scope>NUCLEOTIDE SEQUENCE [LARGE SCALE GENOMIC DNA]</scope>
    <source>
        <strain evidence="5">THSP1-B</strain>
    </source>
</reference>
<feature type="region of interest" description="Disordered" evidence="4">
    <location>
        <begin position="1"/>
        <end position="63"/>
    </location>
</feature>
<evidence type="ECO:0000256" key="4">
    <source>
        <dbReference type="SAM" id="MobiDB-lite"/>
    </source>
</evidence>
<sequence>MNTAGRKGRRGNGKRRFNNVTRQQRTIQPVVVVTPNGQPRGRNRGRRNRLRNRGNRGRTARGSVQSETFVFNKDDLKGSSHGTIKFGPNLSESVALSAGVLKAYHEYKIVMVNIRFVSESSSTAQGSIAYELDPHCKLDALKSTLRKFPITKGGQATFRASEINGEKWHDTTVDQFRLLYKGNGAASETAGFFQIRFTVQLHNPK</sequence>
<keyword evidence="2" id="KW-0167">Capsid protein</keyword>
<dbReference type="Proteomes" id="UP000204569">
    <property type="component" value="Segment"/>
</dbReference>
<evidence type="ECO:0000256" key="1">
    <source>
        <dbReference type="ARBA" id="ARBA00004328"/>
    </source>
</evidence>
<evidence type="ECO:0000313" key="6">
    <source>
        <dbReference type="Proteomes" id="UP000204569"/>
    </source>
</evidence>
<dbReference type="PRINTS" id="PR00915">
    <property type="entry name" value="LUTEOGP1COAT"/>
</dbReference>
<dbReference type="Pfam" id="PF00894">
    <property type="entry name" value="Luteo_coat"/>
    <property type="match status" value="1"/>
</dbReference>
<dbReference type="EMBL" id="KJ885302">
    <property type="protein sequence ID" value="AIY62171.1"/>
    <property type="molecule type" value="Genomic_RNA"/>
</dbReference>
<dbReference type="InterPro" id="IPR001517">
    <property type="entry name" value="Luteo_coat"/>
</dbReference>
<comment type="subcellular location">
    <subcellularLocation>
        <location evidence="1">Virion</location>
    </subcellularLocation>
</comment>
<feature type="compositionally biased region" description="Basic residues" evidence="4">
    <location>
        <begin position="41"/>
        <end position="59"/>
    </location>
</feature>
<name>A0A0A7E9C9_9VIRU</name>
<evidence type="ECO:0000313" key="5">
    <source>
        <dbReference type="EMBL" id="AIY62171.1"/>
    </source>
</evidence>
<dbReference type="GO" id="GO:0019028">
    <property type="term" value="C:viral capsid"/>
    <property type="evidence" value="ECO:0007669"/>
    <property type="project" value="UniProtKB-KW"/>
</dbReference>
<evidence type="ECO:0000256" key="3">
    <source>
        <dbReference type="ARBA" id="ARBA00022844"/>
    </source>
</evidence>
<dbReference type="InterPro" id="IPR029053">
    <property type="entry name" value="Viral_coat"/>
</dbReference>
<evidence type="ECO:0000256" key="2">
    <source>
        <dbReference type="ARBA" id="ARBA00022561"/>
    </source>
</evidence>
<organism evidence="5 6">
    <name type="scientific">Sauropus yellowing virus</name>
    <dbReference type="NCBI Taxonomy" id="1577997"/>
    <lineage>
        <taxon>Viruses</taxon>
        <taxon>Riboviria</taxon>
        <taxon>Orthornavirae</taxon>
        <taxon>Pisuviricota</taxon>
        <taxon>Pisoniviricetes</taxon>
        <taxon>Sobelivirales</taxon>
        <taxon>Solemoviridae</taxon>
        <taxon>Polerovirus</taxon>
        <taxon>Polerovirus SAYV</taxon>
    </lineage>
</organism>
<dbReference type="Gene3D" id="2.60.120.20">
    <property type="match status" value="1"/>
</dbReference>
<feature type="compositionally biased region" description="Basic residues" evidence="4">
    <location>
        <begin position="1"/>
        <end position="17"/>
    </location>
</feature>
<keyword evidence="6" id="KW-1185">Reference proteome</keyword>
<dbReference type="GO" id="GO:0005198">
    <property type="term" value="F:structural molecule activity"/>
    <property type="evidence" value="ECO:0007669"/>
    <property type="project" value="InterPro"/>
</dbReference>